<proteinExistence type="predicted"/>
<evidence type="ECO:0000256" key="6">
    <source>
        <dbReference type="ARBA" id="ARBA00023125"/>
    </source>
</evidence>
<gene>
    <name evidence="10" type="ORF">L9F63_023198</name>
</gene>
<keyword evidence="7" id="KW-0539">Nucleus</keyword>
<dbReference type="GO" id="GO:0008270">
    <property type="term" value="F:zinc ion binding"/>
    <property type="evidence" value="ECO:0007669"/>
    <property type="project" value="UniProtKB-KW"/>
</dbReference>
<evidence type="ECO:0000256" key="2">
    <source>
        <dbReference type="ARBA" id="ARBA00022723"/>
    </source>
</evidence>
<protein>
    <recommendedName>
        <fullName evidence="9">C2H2-type domain-containing protein</fullName>
    </recommendedName>
</protein>
<comment type="caution">
    <text evidence="10">The sequence shown here is derived from an EMBL/GenBank/DDBJ whole genome shotgun (WGS) entry which is preliminary data.</text>
</comment>
<keyword evidence="3" id="KW-0677">Repeat</keyword>
<dbReference type="GO" id="GO:0003677">
    <property type="term" value="F:DNA binding"/>
    <property type="evidence" value="ECO:0007669"/>
    <property type="project" value="UniProtKB-KW"/>
</dbReference>
<dbReference type="AlphaFoldDB" id="A0AAD7ZJ33"/>
<dbReference type="InterPro" id="IPR036236">
    <property type="entry name" value="Znf_C2H2_sf"/>
</dbReference>
<evidence type="ECO:0000259" key="9">
    <source>
        <dbReference type="PROSITE" id="PS50157"/>
    </source>
</evidence>
<dbReference type="PROSITE" id="PS50157">
    <property type="entry name" value="ZINC_FINGER_C2H2_2"/>
    <property type="match status" value="3"/>
</dbReference>
<feature type="domain" description="C2H2-type" evidence="9">
    <location>
        <begin position="31"/>
        <end position="62"/>
    </location>
</feature>
<reference evidence="10" key="1">
    <citation type="journal article" date="2023" name="IScience">
        <title>Live-bearing cockroach genome reveals convergent evolutionary mechanisms linked to viviparity in insects and beyond.</title>
        <authorList>
            <person name="Fouks B."/>
            <person name="Harrison M.C."/>
            <person name="Mikhailova A.A."/>
            <person name="Marchal E."/>
            <person name="English S."/>
            <person name="Carruthers M."/>
            <person name="Jennings E.C."/>
            <person name="Chiamaka E.L."/>
            <person name="Frigard R.A."/>
            <person name="Pippel M."/>
            <person name="Attardo G.M."/>
            <person name="Benoit J.B."/>
            <person name="Bornberg-Bauer E."/>
            <person name="Tobe S.S."/>
        </authorList>
    </citation>
    <scope>NUCLEOTIDE SEQUENCE</scope>
    <source>
        <strain evidence="10">Stay&amp;Tobe</strain>
    </source>
</reference>
<evidence type="ECO:0000313" key="11">
    <source>
        <dbReference type="Proteomes" id="UP001233999"/>
    </source>
</evidence>
<dbReference type="Gene3D" id="3.30.160.60">
    <property type="entry name" value="Classic Zinc Finger"/>
    <property type="match status" value="3"/>
</dbReference>
<dbReference type="PANTHER" id="PTHR16515:SF49">
    <property type="entry name" value="GASTRULA ZINC FINGER PROTEIN XLCGF49.1-LIKE-RELATED"/>
    <property type="match status" value="1"/>
</dbReference>
<dbReference type="Pfam" id="PF00096">
    <property type="entry name" value="zf-C2H2"/>
    <property type="match status" value="2"/>
</dbReference>
<dbReference type="FunFam" id="3.30.160.60:FF:000065">
    <property type="entry name" value="B-cell CLL/lymphoma 6, member B"/>
    <property type="match status" value="1"/>
</dbReference>
<dbReference type="PROSITE" id="PS00028">
    <property type="entry name" value="ZINC_FINGER_C2H2_1"/>
    <property type="match status" value="1"/>
</dbReference>
<sequence length="95" mass="11137">FKCLICNKLFSFNHKSDLNRHLRVHNNEKPFKCALCNKSFTQKCHLNAHIHPSENAYPNEKPFTCSLCNKSFTHISNLNSHLRSHNNEKPFKSKK</sequence>
<dbReference type="PANTHER" id="PTHR16515">
    <property type="entry name" value="PR DOMAIN ZINC FINGER PROTEIN"/>
    <property type="match status" value="1"/>
</dbReference>
<evidence type="ECO:0000256" key="8">
    <source>
        <dbReference type="PROSITE-ProRule" id="PRU00042"/>
    </source>
</evidence>
<keyword evidence="2" id="KW-0479">Metal-binding</keyword>
<dbReference type="GO" id="GO:0005634">
    <property type="term" value="C:nucleus"/>
    <property type="evidence" value="ECO:0007669"/>
    <property type="project" value="UniProtKB-SubCell"/>
</dbReference>
<feature type="domain" description="C2H2-type" evidence="9">
    <location>
        <begin position="63"/>
        <end position="90"/>
    </location>
</feature>
<dbReference type="InterPro" id="IPR050331">
    <property type="entry name" value="Zinc_finger"/>
</dbReference>
<reference evidence="10" key="2">
    <citation type="submission" date="2023-05" db="EMBL/GenBank/DDBJ databases">
        <authorList>
            <person name="Fouks B."/>
        </authorList>
    </citation>
    <scope>NUCLEOTIDE SEQUENCE</scope>
    <source>
        <strain evidence="10">Stay&amp;Tobe</strain>
        <tissue evidence="10">Testes</tissue>
    </source>
</reference>
<feature type="non-terminal residue" evidence="10">
    <location>
        <position position="95"/>
    </location>
</feature>
<dbReference type="SUPFAM" id="SSF57667">
    <property type="entry name" value="beta-beta-alpha zinc fingers"/>
    <property type="match status" value="2"/>
</dbReference>
<dbReference type="GO" id="GO:0010468">
    <property type="term" value="P:regulation of gene expression"/>
    <property type="evidence" value="ECO:0007669"/>
    <property type="project" value="TreeGrafter"/>
</dbReference>
<dbReference type="SMART" id="SM00355">
    <property type="entry name" value="ZnF_C2H2"/>
    <property type="match status" value="3"/>
</dbReference>
<evidence type="ECO:0000256" key="1">
    <source>
        <dbReference type="ARBA" id="ARBA00004123"/>
    </source>
</evidence>
<name>A0AAD7ZJ33_DIPPU</name>
<dbReference type="EMBL" id="JASPKZ010007878">
    <property type="protein sequence ID" value="KAJ9581615.1"/>
    <property type="molecule type" value="Genomic_DNA"/>
</dbReference>
<feature type="non-terminal residue" evidence="10">
    <location>
        <position position="1"/>
    </location>
</feature>
<dbReference type="Pfam" id="PF12874">
    <property type="entry name" value="zf-met"/>
    <property type="match status" value="1"/>
</dbReference>
<dbReference type="Proteomes" id="UP001233999">
    <property type="component" value="Unassembled WGS sequence"/>
</dbReference>
<comment type="subcellular location">
    <subcellularLocation>
        <location evidence="1">Nucleus</location>
    </subcellularLocation>
</comment>
<dbReference type="FunFam" id="3.30.160.60:FF:001049">
    <property type="entry name" value="zinc finger protein 319"/>
    <property type="match status" value="1"/>
</dbReference>
<keyword evidence="11" id="KW-1185">Reference proteome</keyword>
<keyword evidence="6" id="KW-0238">DNA-binding</keyword>
<accession>A0AAD7ZJ33</accession>
<evidence type="ECO:0000256" key="7">
    <source>
        <dbReference type="ARBA" id="ARBA00023242"/>
    </source>
</evidence>
<evidence type="ECO:0000256" key="5">
    <source>
        <dbReference type="ARBA" id="ARBA00022833"/>
    </source>
</evidence>
<feature type="domain" description="C2H2-type" evidence="9">
    <location>
        <begin position="1"/>
        <end position="30"/>
    </location>
</feature>
<organism evidence="10 11">
    <name type="scientific">Diploptera punctata</name>
    <name type="common">Pacific beetle cockroach</name>
    <dbReference type="NCBI Taxonomy" id="6984"/>
    <lineage>
        <taxon>Eukaryota</taxon>
        <taxon>Metazoa</taxon>
        <taxon>Ecdysozoa</taxon>
        <taxon>Arthropoda</taxon>
        <taxon>Hexapoda</taxon>
        <taxon>Insecta</taxon>
        <taxon>Pterygota</taxon>
        <taxon>Neoptera</taxon>
        <taxon>Polyneoptera</taxon>
        <taxon>Dictyoptera</taxon>
        <taxon>Blattodea</taxon>
        <taxon>Blaberoidea</taxon>
        <taxon>Blaberidae</taxon>
        <taxon>Diplopterinae</taxon>
        <taxon>Diploptera</taxon>
    </lineage>
</organism>
<evidence type="ECO:0000256" key="3">
    <source>
        <dbReference type="ARBA" id="ARBA00022737"/>
    </source>
</evidence>
<dbReference type="InterPro" id="IPR013087">
    <property type="entry name" value="Znf_C2H2_type"/>
</dbReference>
<keyword evidence="4 8" id="KW-0863">Zinc-finger</keyword>
<keyword evidence="5" id="KW-0862">Zinc</keyword>
<evidence type="ECO:0000313" key="10">
    <source>
        <dbReference type="EMBL" id="KAJ9581615.1"/>
    </source>
</evidence>
<evidence type="ECO:0000256" key="4">
    <source>
        <dbReference type="ARBA" id="ARBA00022771"/>
    </source>
</evidence>